<dbReference type="InterPro" id="IPR013693">
    <property type="entry name" value="SpoIID/LytB_N"/>
</dbReference>
<organism evidence="2 3">
    <name type="scientific">Cloacibacillus porcorum</name>
    <dbReference type="NCBI Taxonomy" id="1197717"/>
    <lineage>
        <taxon>Bacteria</taxon>
        <taxon>Thermotogati</taxon>
        <taxon>Synergistota</taxon>
        <taxon>Synergistia</taxon>
        <taxon>Synergistales</taxon>
        <taxon>Synergistaceae</taxon>
        <taxon>Cloacibacillus</taxon>
    </lineage>
</organism>
<protein>
    <recommendedName>
        <fullName evidence="1">Sporulation stage II protein D amidase enhancer LytB N-terminal domain-containing protein</fullName>
    </recommendedName>
</protein>
<keyword evidence="3" id="KW-1185">Reference proteome</keyword>
<dbReference type="PANTHER" id="PTHR30032:SF4">
    <property type="entry name" value="AMIDASE ENHANCER"/>
    <property type="match status" value="1"/>
</dbReference>
<name>A0A1B2I4W0_9BACT</name>
<dbReference type="STRING" id="1197717.BED41_07905"/>
<dbReference type="KEGG" id="cpor:BED41_07905"/>
<evidence type="ECO:0000259" key="1">
    <source>
        <dbReference type="Pfam" id="PF08486"/>
    </source>
</evidence>
<dbReference type="AlphaFoldDB" id="A0A1B2I4W0"/>
<evidence type="ECO:0000313" key="2">
    <source>
        <dbReference type="EMBL" id="ANZ45008.1"/>
    </source>
</evidence>
<accession>A0A1B2I4W0</accession>
<dbReference type="GO" id="GO:0030288">
    <property type="term" value="C:outer membrane-bounded periplasmic space"/>
    <property type="evidence" value="ECO:0007669"/>
    <property type="project" value="TreeGrafter"/>
</dbReference>
<dbReference type="Pfam" id="PF08486">
    <property type="entry name" value="SpoIID"/>
    <property type="match status" value="1"/>
</dbReference>
<dbReference type="Proteomes" id="UP000093044">
    <property type="component" value="Chromosome"/>
</dbReference>
<evidence type="ECO:0000313" key="3">
    <source>
        <dbReference type="Proteomes" id="UP000093044"/>
    </source>
</evidence>
<feature type="domain" description="Sporulation stage II protein D amidase enhancer LytB N-terminal" evidence="1">
    <location>
        <begin position="105"/>
        <end position="191"/>
    </location>
</feature>
<dbReference type="GO" id="GO:0030435">
    <property type="term" value="P:sporulation resulting in formation of a cellular spore"/>
    <property type="evidence" value="ECO:0007669"/>
    <property type="project" value="InterPro"/>
</dbReference>
<gene>
    <name evidence="2" type="ORF">BED41_07905</name>
</gene>
<dbReference type="NCBIfam" id="TIGR02669">
    <property type="entry name" value="SpoIID_LytB"/>
    <property type="match status" value="1"/>
</dbReference>
<dbReference type="InterPro" id="IPR013486">
    <property type="entry name" value="SpoIID/LytB"/>
</dbReference>
<sequence length="469" mass="49660">MKRYIVTLLFILIFSQAAEARDVLVLLKSGARQCKIGGTSYVIRVASGGVTPAITGSFSLSYAGGGSLSAGAVSYAMPVTVTSSSPIIIDGVSYHGSILFEASGSGFNIVNQVDVEQYLKGVLKDEMSPAWPVEALKAQAVLARTYTLSSKKHGKYDLCAQVHCQSYSGVAGESPAIDEAVSATGGELLKYGGSVAQVFYYGDSGGFSASSRAVWGKDIPYLQARPDPVSYSSPNARWQTTLSMQQISSSLAAAGIQVGSISSIRPYSRDESGRVQQLEINGSGGRKLVTGSQFRLAVGAGVVKSTLFEFGAGTVYTPQAALPSALQSIAQRSYPVITDRSTMPEKDVDKLYWMTQNKIFTVQELVSMIGKEKDYPKFIAEGEARMSGKKLPAAPVRQPAAQPVYNTAAGAPQLSMNGASGSSVTISGRGSGHGVGMPQWTAKALAEAGWSYRQILEYYFPGTALERGY</sequence>
<dbReference type="GeneID" id="83057773"/>
<proteinExistence type="predicted"/>
<dbReference type="PANTHER" id="PTHR30032">
    <property type="entry name" value="N-ACETYLMURAMOYL-L-ALANINE AMIDASE-RELATED"/>
    <property type="match status" value="1"/>
</dbReference>
<dbReference type="RefSeq" id="WP_066744666.1">
    <property type="nucleotide sequence ID" value="NZ_CP016757.1"/>
</dbReference>
<dbReference type="InterPro" id="IPR051922">
    <property type="entry name" value="Bact_Sporulation_Assoc"/>
</dbReference>
<dbReference type="EMBL" id="CP016757">
    <property type="protein sequence ID" value="ANZ45008.1"/>
    <property type="molecule type" value="Genomic_DNA"/>
</dbReference>
<reference evidence="2" key="1">
    <citation type="submission" date="2016-08" db="EMBL/GenBank/DDBJ databases">
        <title>Complete genome of Cloacibacillus porcorum.</title>
        <authorList>
            <person name="Looft T."/>
            <person name="Bayles D.O."/>
            <person name="Alt D.P."/>
        </authorList>
    </citation>
    <scope>NUCLEOTIDE SEQUENCE [LARGE SCALE GENOMIC DNA]</scope>
    <source>
        <strain evidence="2">CL-84</strain>
    </source>
</reference>